<dbReference type="InterPro" id="IPR025195">
    <property type="entry name" value="GTA_TIM_dom"/>
</dbReference>
<accession>A0A2N5XR12</accession>
<feature type="domain" description="Tip attachment protein J" evidence="2">
    <location>
        <begin position="775"/>
        <end position="938"/>
    </location>
</feature>
<dbReference type="InterPro" id="IPR017853">
    <property type="entry name" value="GH"/>
</dbReference>
<organism evidence="4 5">
    <name type="scientific">Cohaesibacter celericrescens</name>
    <dbReference type="NCBI Taxonomy" id="2067669"/>
    <lineage>
        <taxon>Bacteria</taxon>
        <taxon>Pseudomonadati</taxon>
        <taxon>Pseudomonadota</taxon>
        <taxon>Alphaproteobacteria</taxon>
        <taxon>Hyphomicrobiales</taxon>
        <taxon>Cohaesibacteraceae</taxon>
    </lineage>
</organism>
<dbReference type="Pfam" id="PF13550">
    <property type="entry name" value="Phage-tail_3"/>
    <property type="match status" value="1"/>
</dbReference>
<sequence>MTTLVLKTAGSMIGGALLGPFGAALGGALGASAGYAIDQSLFGGSTSKTEGPRLSDLQVQTSTEGAPIARLYGRARLNGEIFWATHYTEKVTRREQKTGASKGGGGGSTVEQTTYSYFANFAVGLCEGEIGYVGRIWANGSVLDLQDITYRVYRGTNDQQPDSLIEAKQGTNKCPAYRGLAYVVFEDLPLADFGNRIPQLSFEVIRPVGELEQQVRSIVMIPGATEFGYDTQEITRKVAVGEWESENRHSFEPGTNFDVSLDHLVATCPNLQRIALVVSWFGSDLRAEHCQIRPCVDGSSKETQGDSWSVAGVSRSTAQAVSQLDGRPAYGGTPSDASVKNAITAIKAKGLEVVLYPFLMMDIPPDNSLADPYGHSSQTAYPWRGRITCSPAADQPISADKTSLAAAQIDQFVQTQDWSYQRFILHYAQLALESGGVDAFLLGSELRGLTTVRDGEGAYPFVSHLKTMAADVRTLVGQDCMLTYGADWSEYFGHHPSGESGVVRYHLDALWADANIDAVGIDNYMPLSDWRSGYQHTDASLSDNGLDKDYLQANIAGGEGFDWYYASPADRDAQIRTEITDGGAQKPWVYRYKDLVNWWSNTHYDRDNGQEAGLPTDWQPQSKPIWFTEIGCPAVHLGPNQPNVFPDPKSAEGGLPYHSTGSRDDAAQRQMLTASLDYWATQINVGNPVSSVYNRPMVDPDQIFLWAWDARPFPAFPSSLDIWSDGSNWQTGHWLNGRLGSAPLEGIVRTILADYGLPEPNFPSPAPVLDGFVIDRRMSARAALEGLCDAFGLSFIASGNHLTIQSSKRRSAIALDSNALAEERDTPLIARQLEPWESEVSSVTFGFKELFQDYRQSVARYDQPAARTRQDSSVSLAAVSTQPVMVEAAKNWLRSKNYARHTIRFALPPSLLALEAGDQLSLDEDETGTFYRIDEIEDGVLRTVTASLSAPRNTAPLSLSLRNGSTQNPTKILPQLLSLDLPLLPGKTERPHAPYLAAFGQPWAGGVALYAGTTQSGFRLQQSLDVAAIVGELASDLSARQNFIFDRTSFVDVTLYHGDLASVDEGVLLSGSNAAAIKASNNEWEVLQFSSAELIGSHLWRLKGFLRGQLGTENAALAGAHQGAQFVLLDEAVDALEIDISQLQKQLPHRLVPIGGNLSGPDNADTVIDVPGRALKPLSPVHLRAQRLTGSNDLHLTWLRRGRLDADSWVGASIPLDEEKLIYQTTLRHPSSGLIIKQIETDAAILVYPASEQIVDGVSALNELTVEIAQLSNKIGAGDLLTRRIDLLSLRVWDPS</sequence>
<evidence type="ECO:0000259" key="2">
    <source>
        <dbReference type="Pfam" id="PF13550"/>
    </source>
</evidence>
<comment type="caution">
    <text evidence="4">The sequence shown here is derived from an EMBL/GenBank/DDBJ whole genome shotgun (WGS) entry which is preliminary data.</text>
</comment>
<protein>
    <recommendedName>
        <fullName evidence="6">Host specificity protein</fullName>
    </recommendedName>
</protein>
<evidence type="ECO:0000313" key="4">
    <source>
        <dbReference type="EMBL" id="PLW76951.1"/>
    </source>
</evidence>
<dbReference type="Pfam" id="PF23666">
    <property type="entry name" value="Rcc01698_C"/>
    <property type="match status" value="1"/>
</dbReference>
<reference evidence="4 5" key="1">
    <citation type="submission" date="2018-01" db="EMBL/GenBank/DDBJ databases">
        <title>The draft genome sequence of Cohaesibacter sp. H1304.</title>
        <authorList>
            <person name="Wang N.-N."/>
            <person name="Du Z.-J."/>
        </authorList>
    </citation>
    <scope>NUCLEOTIDE SEQUENCE [LARGE SCALE GENOMIC DNA]</scope>
    <source>
        <strain evidence="4 5">H1304</strain>
    </source>
</reference>
<dbReference type="Proteomes" id="UP000234881">
    <property type="component" value="Unassembled WGS sequence"/>
</dbReference>
<dbReference type="Gene3D" id="3.20.20.80">
    <property type="entry name" value="Glycosidases"/>
    <property type="match status" value="1"/>
</dbReference>
<dbReference type="Pfam" id="PF13547">
    <property type="entry name" value="GTA_TIM"/>
    <property type="match status" value="1"/>
</dbReference>
<dbReference type="CDD" id="cd19607">
    <property type="entry name" value="GTA_TIM-barrel-like"/>
    <property type="match status" value="1"/>
</dbReference>
<keyword evidence="5" id="KW-1185">Reference proteome</keyword>
<feature type="domain" description="Rcc01698-like C-terminal" evidence="3">
    <location>
        <begin position="1028"/>
        <end position="1127"/>
    </location>
</feature>
<evidence type="ECO:0000313" key="5">
    <source>
        <dbReference type="Proteomes" id="UP000234881"/>
    </source>
</evidence>
<dbReference type="InterPro" id="IPR032876">
    <property type="entry name" value="J_dom"/>
</dbReference>
<evidence type="ECO:0000259" key="1">
    <source>
        <dbReference type="Pfam" id="PF13547"/>
    </source>
</evidence>
<dbReference type="RefSeq" id="WP_101534240.1">
    <property type="nucleotide sequence ID" value="NZ_PKUQ01000022.1"/>
</dbReference>
<dbReference type="SUPFAM" id="SSF51445">
    <property type="entry name" value="(Trans)glycosidases"/>
    <property type="match status" value="1"/>
</dbReference>
<proteinExistence type="predicted"/>
<dbReference type="OrthoDB" id="8445115at2"/>
<name>A0A2N5XR12_9HYPH</name>
<gene>
    <name evidence="4" type="ORF">C0081_12965</name>
</gene>
<dbReference type="EMBL" id="PKUQ01000022">
    <property type="protein sequence ID" value="PLW76951.1"/>
    <property type="molecule type" value="Genomic_DNA"/>
</dbReference>
<feature type="domain" description="GTA TIM-barrel-like" evidence="1">
    <location>
        <begin position="418"/>
        <end position="717"/>
    </location>
</feature>
<dbReference type="InterPro" id="IPR056490">
    <property type="entry name" value="Rcc01698_C"/>
</dbReference>
<evidence type="ECO:0008006" key="6">
    <source>
        <dbReference type="Google" id="ProtNLM"/>
    </source>
</evidence>
<evidence type="ECO:0000259" key="3">
    <source>
        <dbReference type="Pfam" id="PF23666"/>
    </source>
</evidence>